<reference evidence="10" key="1">
    <citation type="submission" date="2020-04" db="EMBL/GenBank/DDBJ databases">
        <title>Analysis of mating type loci in Filobasidium floriforme.</title>
        <authorList>
            <person name="Nowrousian M."/>
        </authorList>
    </citation>
    <scope>NUCLEOTIDE SEQUENCE</scope>
    <source>
        <strain evidence="10">CBS 6242</strain>
    </source>
</reference>
<gene>
    <name evidence="10" type="ORF">FFLO_06403</name>
</gene>
<dbReference type="AlphaFoldDB" id="A0A8K0JFF6"/>
<evidence type="ECO:0000256" key="7">
    <source>
        <dbReference type="ARBA" id="ARBA00023136"/>
    </source>
</evidence>
<dbReference type="FunFam" id="1.50.10.150:FF:000004">
    <property type="entry name" value="Malic acid transporter"/>
    <property type="match status" value="1"/>
</dbReference>
<dbReference type="OrthoDB" id="1099at2759"/>
<feature type="transmembrane region" description="Helical" evidence="9">
    <location>
        <begin position="557"/>
        <end position="582"/>
    </location>
</feature>
<feature type="transmembrane region" description="Helical" evidence="9">
    <location>
        <begin position="526"/>
        <end position="551"/>
    </location>
</feature>
<evidence type="ECO:0000313" key="11">
    <source>
        <dbReference type="Proteomes" id="UP000812966"/>
    </source>
</evidence>
<keyword evidence="5 9" id="KW-0812">Transmembrane</keyword>
<keyword evidence="6 9" id="KW-1133">Transmembrane helix</keyword>
<dbReference type="PANTHER" id="PTHR31686">
    <property type="match status" value="1"/>
</dbReference>
<comment type="caution">
    <text evidence="10">The sequence shown here is derived from an EMBL/GenBank/DDBJ whole genome shotgun (WGS) entry which is preliminary data.</text>
</comment>
<evidence type="ECO:0000256" key="3">
    <source>
        <dbReference type="ARBA" id="ARBA00022448"/>
    </source>
</evidence>
<feature type="compositionally biased region" description="Pro residues" evidence="8">
    <location>
        <begin position="418"/>
        <end position="439"/>
    </location>
</feature>
<name>A0A8K0JFF6_9TREE</name>
<feature type="transmembrane region" description="Helical" evidence="9">
    <location>
        <begin position="776"/>
        <end position="795"/>
    </location>
</feature>
<evidence type="ECO:0000256" key="2">
    <source>
        <dbReference type="ARBA" id="ARBA00008566"/>
    </source>
</evidence>
<keyword evidence="11" id="KW-1185">Reference proteome</keyword>
<accession>A0A8K0JFF6</accession>
<feature type="transmembrane region" description="Helical" evidence="9">
    <location>
        <begin position="594"/>
        <end position="617"/>
    </location>
</feature>
<dbReference type="EMBL" id="JABELV010000206">
    <property type="protein sequence ID" value="KAG7528111.1"/>
    <property type="molecule type" value="Genomic_DNA"/>
</dbReference>
<feature type="transmembrane region" description="Helical" evidence="9">
    <location>
        <begin position="451"/>
        <end position="472"/>
    </location>
</feature>
<dbReference type="CDD" id="cd09318">
    <property type="entry name" value="TDT_SSU1"/>
    <property type="match status" value="1"/>
</dbReference>
<feature type="transmembrane region" description="Helical" evidence="9">
    <location>
        <begin position="709"/>
        <end position="731"/>
    </location>
</feature>
<evidence type="ECO:0008006" key="12">
    <source>
        <dbReference type="Google" id="ProtNLM"/>
    </source>
</evidence>
<evidence type="ECO:0000256" key="1">
    <source>
        <dbReference type="ARBA" id="ARBA00004651"/>
    </source>
</evidence>
<dbReference type="GO" id="GO:0005886">
    <property type="term" value="C:plasma membrane"/>
    <property type="evidence" value="ECO:0007669"/>
    <property type="project" value="UniProtKB-SubCell"/>
</dbReference>
<evidence type="ECO:0000256" key="5">
    <source>
        <dbReference type="ARBA" id="ARBA00022692"/>
    </source>
</evidence>
<dbReference type="InterPro" id="IPR038665">
    <property type="entry name" value="Voltage-dep_anion_channel_sf"/>
</dbReference>
<evidence type="ECO:0000256" key="9">
    <source>
        <dbReference type="SAM" id="Phobius"/>
    </source>
</evidence>
<comment type="similarity">
    <text evidence="2">Belongs to the tellurite-resistance/dicarboxylate transporter (TDT) family.</text>
</comment>
<evidence type="ECO:0000313" key="10">
    <source>
        <dbReference type="EMBL" id="KAG7528111.1"/>
    </source>
</evidence>
<dbReference type="PANTHER" id="PTHR31686:SF1">
    <property type="entry name" value="SULFITE EFFLUX PUMP SSU1"/>
    <property type="match status" value="1"/>
</dbReference>
<dbReference type="Proteomes" id="UP000812966">
    <property type="component" value="Unassembled WGS sequence"/>
</dbReference>
<feature type="compositionally biased region" description="Polar residues" evidence="8">
    <location>
        <begin position="1"/>
        <end position="40"/>
    </location>
</feature>
<feature type="transmembrane region" description="Helical" evidence="9">
    <location>
        <begin position="484"/>
        <end position="506"/>
    </location>
</feature>
<dbReference type="Pfam" id="PF03595">
    <property type="entry name" value="SLAC1"/>
    <property type="match status" value="1"/>
</dbReference>
<evidence type="ECO:0000256" key="4">
    <source>
        <dbReference type="ARBA" id="ARBA00022475"/>
    </source>
</evidence>
<keyword evidence="7 9" id="KW-0472">Membrane</keyword>
<dbReference type="InterPro" id="IPR051629">
    <property type="entry name" value="Sulfite_efflux_TDT"/>
</dbReference>
<dbReference type="GO" id="GO:0000319">
    <property type="term" value="F:sulfite transmembrane transporter activity"/>
    <property type="evidence" value="ECO:0007669"/>
    <property type="project" value="TreeGrafter"/>
</dbReference>
<feature type="region of interest" description="Disordered" evidence="8">
    <location>
        <begin position="413"/>
        <end position="439"/>
    </location>
</feature>
<feature type="region of interest" description="Disordered" evidence="8">
    <location>
        <begin position="1"/>
        <end position="44"/>
    </location>
</feature>
<dbReference type="Gene3D" id="1.50.10.150">
    <property type="entry name" value="Voltage-dependent anion channel"/>
    <property type="match status" value="1"/>
</dbReference>
<evidence type="ECO:0000256" key="8">
    <source>
        <dbReference type="SAM" id="MobiDB-lite"/>
    </source>
</evidence>
<organism evidence="10 11">
    <name type="scientific">Filobasidium floriforme</name>
    <dbReference type="NCBI Taxonomy" id="5210"/>
    <lineage>
        <taxon>Eukaryota</taxon>
        <taxon>Fungi</taxon>
        <taxon>Dikarya</taxon>
        <taxon>Basidiomycota</taxon>
        <taxon>Agaricomycotina</taxon>
        <taxon>Tremellomycetes</taxon>
        <taxon>Filobasidiales</taxon>
        <taxon>Filobasidiaceae</taxon>
        <taxon>Filobasidium</taxon>
    </lineage>
</organism>
<feature type="transmembrane region" description="Helical" evidence="9">
    <location>
        <begin position="623"/>
        <end position="647"/>
    </location>
</feature>
<keyword evidence="4" id="KW-1003">Cell membrane</keyword>
<keyword evidence="3" id="KW-0813">Transport</keyword>
<proteinExistence type="inferred from homology"/>
<sequence>MSSITRSTQSTRPDSIGSNEIPQSTSSTGEDGTSNRTVSQDPEAKAIIKGFRELGEKVMRPMHAKEHHLVITSSCKLYSGDQLDIQQMHSQRFSSLGFSMRVRQALQYQIDNDLTLNGVKHTNVDSGAFFSGSNARRKTQGAGSGVLFDLDSVQRGYKTTLSEVCYRSVVQDLDVGATRDNALWATLIPIAARRESRAMGSSKSSYTATMRNLKSLSQDSALRTDPISTSSTPLQLFQVSTQIGRTKSNVLAAGLNSATGDDGSEKAGLNTAERKRNSTGGTSGGPALPDTARTSPSLDGDLAFRPYRSNTLEHIRNPASSRHLGFFLALGAPRAESENSEPKTWSIASSGLEPRQTIPNEITKGGDDVQELWAARSESIDNPCAAVIDQSVEGDLSIPGLKSIFDVPFKMSSTATPTSPPPNPAPTPPPNPVPAPAPPSKIFSREWRRRILNFTPSWFSVNMGTGIVSILLYNLPFQFPGLKIIGVVIFCLNVLLFVVFFGISCLRYILYPIVFPRMLLHPTQSLFLGTLPMGFATIVNMVVFACIPAFGAKWVTLAWVLWWVDGVVAAVIGVGVPFVMFTRHDHSVSSVTGVWLQPSVSTIVASASGAIVAPYLSAGHARLTVVVSYILLGMGFMPAVLIMGMYFHRLAVYKIPPNALIVSTYLPLGPCGQGGFAILRLSSVVRSLCMQSEGTSLYSAEEVRLFGSAIYACSIPLALVIWGFGLVWLILATSSVLDLMRREKVGFNMGWWGFTFPIGVFAVCTTQFGTELDSMAFKVIGTVLSCTVVALWMYVGGMTLIKAWTGVIFIAPCLGALEAELLPKKEDQTERAPDMCGNK</sequence>
<evidence type="ECO:0000256" key="6">
    <source>
        <dbReference type="ARBA" id="ARBA00022989"/>
    </source>
</evidence>
<feature type="transmembrane region" description="Helical" evidence="9">
    <location>
        <begin position="751"/>
        <end position="769"/>
    </location>
</feature>
<feature type="region of interest" description="Disordered" evidence="8">
    <location>
        <begin position="255"/>
        <end position="299"/>
    </location>
</feature>
<comment type="subcellular location">
    <subcellularLocation>
        <location evidence="1">Cell membrane</location>
        <topology evidence="1">Multi-pass membrane protein</topology>
    </subcellularLocation>
</comment>
<protein>
    <recommendedName>
        <fullName evidence="12">Sulfite efflux pump SSU1</fullName>
    </recommendedName>
</protein>
<dbReference type="InterPro" id="IPR004695">
    <property type="entry name" value="SLAC1/Mae1/Ssu1/TehA"/>
</dbReference>